<dbReference type="PANTHER" id="PTHR30055:SF243">
    <property type="entry name" value="HTH-TYPE TRANSCRIPTIONAL REGULATOR RV1816"/>
    <property type="match status" value="1"/>
</dbReference>
<keyword evidence="7" id="KW-1185">Reference proteome</keyword>
<evidence type="ECO:0000259" key="5">
    <source>
        <dbReference type="PROSITE" id="PS50977"/>
    </source>
</evidence>
<protein>
    <submittedName>
        <fullName evidence="6">TetR family transcriptional regulator</fullName>
    </submittedName>
</protein>
<evidence type="ECO:0000313" key="6">
    <source>
        <dbReference type="EMBL" id="OYO13439.1"/>
    </source>
</evidence>
<dbReference type="PROSITE" id="PS50977">
    <property type="entry name" value="HTH_TETR_2"/>
    <property type="match status" value="1"/>
</dbReference>
<accession>A0A255GC29</accession>
<dbReference type="AlphaFoldDB" id="A0A255GC29"/>
<dbReference type="SUPFAM" id="SSF48498">
    <property type="entry name" value="Tetracyclin repressor-like, C-terminal domain"/>
    <property type="match status" value="1"/>
</dbReference>
<dbReference type="OrthoDB" id="3210322at2"/>
<dbReference type="Pfam" id="PF00440">
    <property type="entry name" value="TetR_N"/>
    <property type="match status" value="1"/>
</dbReference>
<gene>
    <name evidence="6" type="ORF">CGZ94_10700</name>
</gene>
<dbReference type="SUPFAM" id="SSF46689">
    <property type="entry name" value="Homeodomain-like"/>
    <property type="match status" value="1"/>
</dbReference>
<sequence>MATARELAREQMNERILELGRRQLAEVGAAGLSVRALTRELGVSSSAVYRYVANRDELLTRLIVDGYDSLGEAVEHAGTGRGSALARWRRCCAAMREWAERNPHRWALIYGSPVPGYQAPQDTLAPAGRVARVLAMLLQDAGARPRPPMARPERRLLGNLEQAAALFDTGLDGATMLALISALTRLVGTLSLELSGHLVGTAEPAEAYWSWLVEELAHELGLVDPDG</sequence>
<keyword evidence="2 4" id="KW-0238">DNA-binding</keyword>
<dbReference type="RefSeq" id="WP_094405608.1">
    <property type="nucleotide sequence ID" value="NZ_NMVN01000013.1"/>
</dbReference>
<dbReference type="GO" id="GO:0003700">
    <property type="term" value="F:DNA-binding transcription factor activity"/>
    <property type="evidence" value="ECO:0007669"/>
    <property type="project" value="TreeGrafter"/>
</dbReference>
<dbReference type="Gene3D" id="1.10.357.10">
    <property type="entry name" value="Tetracycline Repressor, domain 2"/>
    <property type="match status" value="1"/>
</dbReference>
<dbReference type="InterPro" id="IPR050109">
    <property type="entry name" value="HTH-type_TetR-like_transc_reg"/>
</dbReference>
<dbReference type="GO" id="GO:0000976">
    <property type="term" value="F:transcription cis-regulatory region binding"/>
    <property type="evidence" value="ECO:0007669"/>
    <property type="project" value="TreeGrafter"/>
</dbReference>
<feature type="DNA-binding region" description="H-T-H motif" evidence="4">
    <location>
        <begin position="33"/>
        <end position="52"/>
    </location>
</feature>
<organism evidence="6 7">
    <name type="scientific">Enemella evansiae</name>
    <dbReference type="NCBI Taxonomy" id="2016499"/>
    <lineage>
        <taxon>Bacteria</taxon>
        <taxon>Bacillati</taxon>
        <taxon>Actinomycetota</taxon>
        <taxon>Actinomycetes</taxon>
        <taxon>Propionibacteriales</taxon>
        <taxon>Propionibacteriaceae</taxon>
        <taxon>Enemella</taxon>
    </lineage>
</organism>
<dbReference type="InterPro" id="IPR036271">
    <property type="entry name" value="Tet_transcr_reg_TetR-rel_C_sf"/>
</dbReference>
<evidence type="ECO:0000256" key="2">
    <source>
        <dbReference type="ARBA" id="ARBA00023125"/>
    </source>
</evidence>
<evidence type="ECO:0000313" key="7">
    <source>
        <dbReference type="Proteomes" id="UP000215896"/>
    </source>
</evidence>
<name>A0A255GC29_9ACTN</name>
<evidence type="ECO:0000256" key="3">
    <source>
        <dbReference type="ARBA" id="ARBA00023163"/>
    </source>
</evidence>
<evidence type="ECO:0000256" key="4">
    <source>
        <dbReference type="PROSITE-ProRule" id="PRU00335"/>
    </source>
</evidence>
<comment type="caution">
    <text evidence="6">The sequence shown here is derived from an EMBL/GenBank/DDBJ whole genome shotgun (WGS) entry which is preliminary data.</text>
</comment>
<dbReference type="InterPro" id="IPR001647">
    <property type="entry name" value="HTH_TetR"/>
</dbReference>
<dbReference type="EMBL" id="NMVO01000013">
    <property type="protein sequence ID" value="OYO13439.1"/>
    <property type="molecule type" value="Genomic_DNA"/>
</dbReference>
<dbReference type="PANTHER" id="PTHR30055">
    <property type="entry name" value="HTH-TYPE TRANSCRIPTIONAL REGULATOR RUTR"/>
    <property type="match status" value="1"/>
</dbReference>
<dbReference type="Proteomes" id="UP000215896">
    <property type="component" value="Unassembled WGS sequence"/>
</dbReference>
<dbReference type="InterPro" id="IPR009057">
    <property type="entry name" value="Homeodomain-like_sf"/>
</dbReference>
<feature type="domain" description="HTH tetR-type" evidence="5">
    <location>
        <begin position="10"/>
        <end position="70"/>
    </location>
</feature>
<keyword evidence="1" id="KW-0805">Transcription regulation</keyword>
<keyword evidence="3" id="KW-0804">Transcription</keyword>
<reference evidence="6 7" key="1">
    <citation type="submission" date="2017-07" db="EMBL/GenBank/DDBJ databases">
        <title>Draft whole genome sequences of clinical Proprionibacteriaceae strains.</title>
        <authorList>
            <person name="Bernier A.-M."/>
            <person name="Bernard K."/>
            <person name="Domingo M.-C."/>
        </authorList>
    </citation>
    <scope>NUCLEOTIDE SEQUENCE [LARGE SCALE GENOMIC DNA]</scope>
    <source>
        <strain evidence="6 7">NML 030167</strain>
    </source>
</reference>
<evidence type="ECO:0000256" key="1">
    <source>
        <dbReference type="ARBA" id="ARBA00023015"/>
    </source>
</evidence>
<dbReference type="InterPro" id="IPR025996">
    <property type="entry name" value="MT1864/Rv1816-like_C"/>
</dbReference>
<proteinExistence type="predicted"/>
<dbReference type="Pfam" id="PF13305">
    <property type="entry name" value="TetR_C_33"/>
    <property type="match status" value="1"/>
</dbReference>